<evidence type="ECO:0000313" key="1">
    <source>
        <dbReference type="EMBL" id="KAJ9585442.1"/>
    </source>
</evidence>
<evidence type="ECO:0000313" key="2">
    <source>
        <dbReference type="Proteomes" id="UP001233999"/>
    </source>
</evidence>
<accession>A0AAD7ZRV0</accession>
<reference evidence="1" key="1">
    <citation type="journal article" date="2023" name="IScience">
        <title>Live-bearing cockroach genome reveals convergent evolutionary mechanisms linked to viviparity in insects and beyond.</title>
        <authorList>
            <person name="Fouks B."/>
            <person name="Harrison M.C."/>
            <person name="Mikhailova A.A."/>
            <person name="Marchal E."/>
            <person name="English S."/>
            <person name="Carruthers M."/>
            <person name="Jennings E.C."/>
            <person name="Chiamaka E.L."/>
            <person name="Frigard R.A."/>
            <person name="Pippel M."/>
            <person name="Attardo G.M."/>
            <person name="Benoit J.B."/>
            <person name="Bornberg-Bauer E."/>
            <person name="Tobe S.S."/>
        </authorList>
    </citation>
    <scope>NUCLEOTIDE SEQUENCE</scope>
    <source>
        <strain evidence="1">Stay&amp;Tobe</strain>
    </source>
</reference>
<feature type="non-terminal residue" evidence="1">
    <location>
        <position position="58"/>
    </location>
</feature>
<dbReference type="AlphaFoldDB" id="A0AAD7ZRV0"/>
<proteinExistence type="predicted"/>
<dbReference type="Proteomes" id="UP001233999">
    <property type="component" value="Unassembled WGS sequence"/>
</dbReference>
<reference evidence="1" key="2">
    <citation type="submission" date="2023-05" db="EMBL/GenBank/DDBJ databases">
        <authorList>
            <person name="Fouks B."/>
        </authorList>
    </citation>
    <scope>NUCLEOTIDE SEQUENCE</scope>
    <source>
        <strain evidence="1">Stay&amp;Tobe</strain>
        <tissue evidence="1">Testes</tissue>
    </source>
</reference>
<protein>
    <submittedName>
        <fullName evidence="1">Uncharacterized protein</fullName>
    </submittedName>
</protein>
<sequence>RCVTIFHFVLCLPVPRQLIIQYQCLHRRHTSSFIDKRSKLNDRSFISSLKICITKFVD</sequence>
<name>A0AAD7ZRV0_DIPPU</name>
<organism evidence="1 2">
    <name type="scientific">Diploptera punctata</name>
    <name type="common">Pacific beetle cockroach</name>
    <dbReference type="NCBI Taxonomy" id="6984"/>
    <lineage>
        <taxon>Eukaryota</taxon>
        <taxon>Metazoa</taxon>
        <taxon>Ecdysozoa</taxon>
        <taxon>Arthropoda</taxon>
        <taxon>Hexapoda</taxon>
        <taxon>Insecta</taxon>
        <taxon>Pterygota</taxon>
        <taxon>Neoptera</taxon>
        <taxon>Polyneoptera</taxon>
        <taxon>Dictyoptera</taxon>
        <taxon>Blattodea</taxon>
        <taxon>Blaberoidea</taxon>
        <taxon>Blaberidae</taxon>
        <taxon>Diplopterinae</taxon>
        <taxon>Diploptera</taxon>
    </lineage>
</organism>
<dbReference type="EMBL" id="JASPKZ010007270">
    <property type="protein sequence ID" value="KAJ9585442.1"/>
    <property type="molecule type" value="Genomic_DNA"/>
</dbReference>
<comment type="caution">
    <text evidence="1">The sequence shown here is derived from an EMBL/GenBank/DDBJ whole genome shotgun (WGS) entry which is preliminary data.</text>
</comment>
<gene>
    <name evidence="1" type="ORF">L9F63_002750</name>
</gene>
<keyword evidence="2" id="KW-1185">Reference proteome</keyword>
<feature type="non-terminal residue" evidence="1">
    <location>
        <position position="1"/>
    </location>
</feature>